<name>A0A2P6P542_ROSCH</name>
<proteinExistence type="inferred from homology"/>
<evidence type="ECO:0000256" key="1">
    <source>
        <dbReference type="ARBA" id="ARBA00007692"/>
    </source>
</evidence>
<dbReference type="InterPro" id="IPR003690">
    <property type="entry name" value="MTERF"/>
</dbReference>
<dbReference type="PANTHER" id="PTHR13068:SF120">
    <property type="entry name" value="TRANSCRIPTION TERMINATION FACTOR MTERF2, CHLOROPLASTIC-LIKE ISOFORM X1"/>
    <property type="match status" value="1"/>
</dbReference>
<keyword evidence="2" id="KW-0805">Transcription regulation</keyword>
<dbReference type="PANTHER" id="PTHR13068">
    <property type="entry name" value="CGI-12 PROTEIN-RELATED"/>
    <property type="match status" value="1"/>
</dbReference>
<dbReference type="AlphaFoldDB" id="A0A2P6P542"/>
<evidence type="ECO:0000256" key="2">
    <source>
        <dbReference type="ARBA" id="ARBA00022472"/>
    </source>
</evidence>
<evidence type="ECO:0000313" key="4">
    <source>
        <dbReference type="EMBL" id="PRQ17022.1"/>
    </source>
</evidence>
<protein>
    <submittedName>
        <fullName evidence="4">Putative transcription regulator mTERF family</fullName>
    </submittedName>
</protein>
<dbReference type="GO" id="GO:0006353">
    <property type="term" value="P:DNA-templated transcription termination"/>
    <property type="evidence" value="ECO:0007669"/>
    <property type="project" value="UniProtKB-KW"/>
</dbReference>
<keyword evidence="2" id="KW-0806">Transcription termination</keyword>
<dbReference type="Proteomes" id="UP000238479">
    <property type="component" value="Chromosome 7"/>
</dbReference>
<dbReference type="EMBL" id="PDCK01000045">
    <property type="protein sequence ID" value="PRQ17022.1"/>
    <property type="molecule type" value="Genomic_DNA"/>
</dbReference>
<reference evidence="4 5" key="1">
    <citation type="journal article" date="2018" name="Nat. Genet.">
        <title>The Rosa genome provides new insights in the design of modern roses.</title>
        <authorList>
            <person name="Bendahmane M."/>
        </authorList>
    </citation>
    <scope>NUCLEOTIDE SEQUENCE [LARGE SCALE GENOMIC DNA]</scope>
    <source>
        <strain evidence="5">cv. Old Blush</strain>
    </source>
</reference>
<sequence>MYTFEAQKTFKPKIDYLKSVGFSELDIARVLSSEPYILTRSLKNKIAPVLKRLGEFLAVLEPNIDILRSHGVPESLILKFFVDHPPALLLSPYQVSEGIGFVKSLGFSPNNLKFLLALHSAAVMSKALWEQKLETYRSCGMSKDEIYSAFKLQPMCMLVPVKKIHKMMNFFQSKGNLNPSIISKNPNLLRLSLDRLEKSVIPRCSVLHLLLSHDLIRKDIMLFMCSK</sequence>
<evidence type="ECO:0000313" key="5">
    <source>
        <dbReference type="Proteomes" id="UP000238479"/>
    </source>
</evidence>
<comment type="caution">
    <text evidence="4">The sequence shown here is derived from an EMBL/GenBank/DDBJ whole genome shotgun (WGS) entry which is preliminary data.</text>
</comment>
<dbReference type="SMART" id="SM00733">
    <property type="entry name" value="Mterf"/>
    <property type="match status" value="4"/>
</dbReference>
<dbReference type="Gene3D" id="1.25.70.10">
    <property type="entry name" value="Transcription termination factor 3, mitochondrial"/>
    <property type="match status" value="2"/>
</dbReference>
<evidence type="ECO:0000256" key="3">
    <source>
        <dbReference type="ARBA" id="ARBA00022946"/>
    </source>
</evidence>
<comment type="similarity">
    <text evidence="1">Belongs to the mTERF family.</text>
</comment>
<keyword evidence="5" id="KW-1185">Reference proteome</keyword>
<dbReference type="Gramene" id="PRQ17022">
    <property type="protein sequence ID" value="PRQ17022"/>
    <property type="gene ID" value="RchiOBHm_Chr7g0190571"/>
</dbReference>
<dbReference type="OMA" id="LARICYR"/>
<dbReference type="Pfam" id="PF02536">
    <property type="entry name" value="mTERF"/>
    <property type="match status" value="1"/>
</dbReference>
<organism evidence="4 5">
    <name type="scientific">Rosa chinensis</name>
    <name type="common">China rose</name>
    <dbReference type="NCBI Taxonomy" id="74649"/>
    <lineage>
        <taxon>Eukaryota</taxon>
        <taxon>Viridiplantae</taxon>
        <taxon>Streptophyta</taxon>
        <taxon>Embryophyta</taxon>
        <taxon>Tracheophyta</taxon>
        <taxon>Spermatophyta</taxon>
        <taxon>Magnoliopsida</taxon>
        <taxon>eudicotyledons</taxon>
        <taxon>Gunneridae</taxon>
        <taxon>Pentapetalae</taxon>
        <taxon>rosids</taxon>
        <taxon>fabids</taxon>
        <taxon>Rosales</taxon>
        <taxon>Rosaceae</taxon>
        <taxon>Rosoideae</taxon>
        <taxon>Rosoideae incertae sedis</taxon>
        <taxon>Rosa</taxon>
    </lineage>
</organism>
<accession>A0A2P6P542</accession>
<dbReference type="STRING" id="74649.A0A2P6P542"/>
<keyword evidence="2" id="KW-0804">Transcription</keyword>
<gene>
    <name evidence="4" type="ORF">RchiOBHm_Chr7g0190571</name>
</gene>
<dbReference type="GO" id="GO:0003676">
    <property type="term" value="F:nucleic acid binding"/>
    <property type="evidence" value="ECO:0007669"/>
    <property type="project" value="InterPro"/>
</dbReference>
<keyword evidence="3" id="KW-0809">Transit peptide</keyword>
<dbReference type="InterPro" id="IPR038538">
    <property type="entry name" value="MTERF_sf"/>
</dbReference>